<proteinExistence type="inferred from homology"/>
<dbReference type="InterPro" id="IPR022789">
    <property type="entry name" value="ParD"/>
</dbReference>
<accession>A0A7K1RCD1</accession>
<dbReference type="Gene3D" id="6.10.10.120">
    <property type="entry name" value="Antitoxin ParD1-like"/>
    <property type="match status" value="1"/>
</dbReference>
<dbReference type="AlphaFoldDB" id="A0A7K1RCD1"/>
<dbReference type="InterPro" id="IPR038296">
    <property type="entry name" value="ParD_sf"/>
</dbReference>
<dbReference type="RefSeq" id="WP_156590415.1">
    <property type="nucleotide sequence ID" value="NZ_WPHU01000002.1"/>
</dbReference>
<evidence type="ECO:0000313" key="4">
    <source>
        <dbReference type="EMBL" id="MVA55497.1"/>
    </source>
</evidence>
<reference evidence="4 5" key="1">
    <citation type="submission" date="2019-12" db="EMBL/GenBank/DDBJ databases">
        <title>Whole-genome sequencing of Allorhizobium vitis.</title>
        <authorList>
            <person name="Gan H.M."/>
            <person name="Szegedi E."/>
            <person name="Burr T."/>
            <person name="Savka M.A."/>
        </authorList>
    </citation>
    <scope>NUCLEOTIDE SEQUENCE [LARGE SCALE GENOMIC DNA]</scope>
    <source>
        <strain evidence="4 5">CG415</strain>
    </source>
</reference>
<dbReference type="SUPFAM" id="SSF47598">
    <property type="entry name" value="Ribbon-helix-helix"/>
    <property type="match status" value="1"/>
</dbReference>
<organism evidence="4 5">
    <name type="scientific">Agrobacterium vitis</name>
    <name type="common">Rhizobium vitis</name>
    <dbReference type="NCBI Taxonomy" id="373"/>
    <lineage>
        <taxon>Bacteria</taxon>
        <taxon>Pseudomonadati</taxon>
        <taxon>Pseudomonadota</taxon>
        <taxon>Alphaproteobacteria</taxon>
        <taxon>Hyphomicrobiales</taxon>
        <taxon>Rhizobiaceae</taxon>
        <taxon>Rhizobium/Agrobacterium group</taxon>
        <taxon>Agrobacterium</taxon>
    </lineage>
</organism>
<evidence type="ECO:0000256" key="1">
    <source>
        <dbReference type="ARBA" id="ARBA00008580"/>
    </source>
</evidence>
<dbReference type="EMBL" id="WPHU01000002">
    <property type="protein sequence ID" value="MVA55497.1"/>
    <property type="molecule type" value="Genomic_DNA"/>
</dbReference>
<dbReference type="PANTHER" id="PTHR36582">
    <property type="entry name" value="ANTITOXIN PARD"/>
    <property type="match status" value="1"/>
</dbReference>
<evidence type="ECO:0000256" key="3">
    <source>
        <dbReference type="SAM" id="Coils"/>
    </source>
</evidence>
<feature type="coiled-coil region" evidence="3">
    <location>
        <begin position="25"/>
        <end position="52"/>
    </location>
</feature>
<gene>
    <name evidence="4" type="ORF">GOZ88_05140</name>
</gene>
<keyword evidence="2" id="KW-1277">Toxin-antitoxin system</keyword>
<protein>
    <submittedName>
        <fullName evidence="4">Type II toxin-antitoxin system ParD family antitoxin</fullName>
    </submittedName>
</protein>
<dbReference type="Proteomes" id="UP000440716">
    <property type="component" value="Unassembled WGS sequence"/>
</dbReference>
<dbReference type="NCBIfam" id="TIGR02606">
    <property type="entry name" value="antidote_CC2985"/>
    <property type="match status" value="1"/>
</dbReference>
<name>A0A7K1RCD1_AGRVI</name>
<comment type="caution">
    <text evidence="4">The sequence shown here is derived from an EMBL/GenBank/DDBJ whole genome shotgun (WGS) entry which is preliminary data.</text>
</comment>
<dbReference type="PANTHER" id="PTHR36582:SF2">
    <property type="entry name" value="ANTITOXIN PARD"/>
    <property type="match status" value="1"/>
</dbReference>
<dbReference type="InterPro" id="IPR010985">
    <property type="entry name" value="Ribbon_hlx_hlx"/>
</dbReference>
<sequence>MATTSLTLGPHWEGFIKQQISSGRYASASEVVRDALRELEEREEKLKVLRHQINEGWQQADRGEFAEDWSLKSLNEKLDREQ</sequence>
<keyword evidence="3" id="KW-0175">Coiled coil</keyword>
<comment type="similarity">
    <text evidence="1">Belongs to the ParD antitoxin family.</text>
</comment>
<dbReference type="GO" id="GO:0006355">
    <property type="term" value="P:regulation of DNA-templated transcription"/>
    <property type="evidence" value="ECO:0007669"/>
    <property type="project" value="InterPro"/>
</dbReference>
<dbReference type="Pfam" id="PF03693">
    <property type="entry name" value="ParD_antitoxin"/>
    <property type="match status" value="1"/>
</dbReference>
<evidence type="ECO:0000313" key="5">
    <source>
        <dbReference type="Proteomes" id="UP000440716"/>
    </source>
</evidence>
<evidence type="ECO:0000256" key="2">
    <source>
        <dbReference type="ARBA" id="ARBA00022649"/>
    </source>
</evidence>